<dbReference type="InterPro" id="IPR007290">
    <property type="entry name" value="Arv1"/>
</dbReference>
<dbReference type="GO" id="GO:0006665">
    <property type="term" value="P:sphingolipid metabolic process"/>
    <property type="evidence" value="ECO:0007669"/>
    <property type="project" value="UniProtKB-UniRule"/>
</dbReference>
<dbReference type="Proteomes" id="UP000654075">
    <property type="component" value="Unassembled WGS sequence"/>
</dbReference>
<dbReference type="InterPro" id="IPR009081">
    <property type="entry name" value="PP-bd_ACP"/>
</dbReference>
<evidence type="ECO:0000256" key="7">
    <source>
        <dbReference type="ARBA" id="ARBA00022824"/>
    </source>
</evidence>
<evidence type="ECO:0000256" key="6">
    <source>
        <dbReference type="ARBA" id="ARBA00022692"/>
    </source>
</evidence>
<dbReference type="GO" id="GO:0032366">
    <property type="term" value="P:intracellular sterol transport"/>
    <property type="evidence" value="ECO:0007669"/>
    <property type="project" value="UniProtKB-UniRule"/>
</dbReference>
<keyword evidence="7 13" id="KW-0256">Endoplasmic reticulum</keyword>
<dbReference type="GO" id="GO:0005789">
    <property type="term" value="C:endoplasmic reticulum membrane"/>
    <property type="evidence" value="ECO:0007669"/>
    <property type="project" value="UniProtKB-SubCell"/>
</dbReference>
<organism evidence="16 17">
    <name type="scientific">Polarella glacialis</name>
    <name type="common">Dinoflagellate</name>
    <dbReference type="NCBI Taxonomy" id="89957"/>
    <lineage>
        <taxon>Eukaryota</taxon>
        <taxon>Sar</taxon>
        <taxon>Alveolata</taxon>
        <taxon>Dinophyceae</taxon>
        <taxon>Suessiales</taxon>
        <taxon>Suessiaceae</taxon>
        <taxon>Polarella</taxon>
    </lineage>
</organism>
<evidence type="ECO:0000259" key="15">
    <source>
        <dbReference type="PROSITE" id="PS50075"/>
    </source>
</evidence>
<dbReference type="SUPFAM" id="SSF47336">
    <property type="entry name" value="ACP-like"/>
    <property type="match status" value="1"/>
</dbReference>
<feature type="non-terminal residue" evidence="16">
    <location>
        <position position="1"/>
    </location>
</feature>
<keyword evidence="5" id="KW-0597">Phosphoprotein</keyword>
<dbReference type="PROSITE" id="PS50005">
    <property type="entry name" value="TPR"/>
    <property type="match status" value="1"/>
</dbReference>
<protein>
    <recommendedName>
        <fullName evidence="13">Protein ARV</fullName>
    </recommendedName>
</protein>
<keyword evidence="9 13" id="KW-0445">Lipid transport</keyword>
<dbReference type="OrthoDB" id="429813at2759"/>
<evidence type="ECO:0000256" key="8">
    <source>
        <dbReference type="ARBA" id="ARBA00022989"/>
    </source>
</evidence>
<dbReference type="EMBL" id="CAJNNV010000714">
    <property type="protein sequence ID" value="CAE8583395.1"/>
    <property type="molecule type" value="Genomic_DNA"/>
</dbReference>
<dbReference type="AlphaFoldDB" id="A0A813DAA0"/>
<dbReference type="Pfam" id="PF04161">
    <property type="entry name" value="Arv1"/>
    <property type="match status" value="1"/>
</dbReference>
<evidence type="ECO:0000256" key="10">
    <source>
        <dbReference type="ARBA" id="ARBA00023098"/>
    </source>
</evidence>
<comment type="similarity">
    <text evidence="2 13">Belongs to the ARV1 family.</text>
</comment>
<reference evidence="16" key="1">
    <citation type="submission" date="2021-02" db="EMBL/GenBank/DDBJ databases">
        <authorList>
            <person name="Dougan E. K."/>
            <person name="Rhodes N."/>
            <person name="Thang M."/>
            <person name="Chan C."/>
        </authorList>
    </citation>
    <scope>NUCLEOTIDE SEQUENCE</scope>
</reference>
<dbReference type="InterPro" id="IPR019734">
    <property type="entry name" value="TPR_rpt"/>
</dbReference>
<feature type="domain" description="Carrier" evidence="15">
    <location>
        <begin position="704"/>
        <end position="784"/>
    </location>
</feature>
<evidence type="ECO:0000256" key="4">
    <source>
        <dbReference type="ARBA" id="ARBA00022450"/>
    </source>
</evidence>
<feature type="region of interest" description="Disordered" evidence="14">
    <location>
        <begin position="675"/>
        <end position="696"/>
    </location>
</feature>
<evidence type="ECO:0000256" key="9">
    <source>
        <dbReference type="ARBA" id="ARBA00023055"/>
    </source>
</evidence>
<dbReference type="SMART" id="SM00823">
    <property type="entry name" value="PKS_PP"/>
    <property type="match status" value="1"/>
</dbReference>
<dbReference type="InterPro" id="IPR036736">
    <property type="entry name" value="ACP-like_sf"/>
</dbReference>
<comment type="subcellular location">
    <subcellularLocation>
        <location evidence="1 13">Endoplasmic reticulum membrane</location>
        <topology evidence="1 13">Multi-pass membrane protein</topology>
    </subcellularLocation>
</comment>
<evidence type="ECO:0000256" key="3">
    <source>
        <dbReference type="ARBA" id="ARBA00022448"/>
    </source>
</evidence>
<feature type="non-terminal residue" evidence="16">
    <location>
        <position position="948"/>
    </location>
</feature>
<name>A0A813DAA0_POLGL</name>
<dbReference type="SMART" id="SM00028">
    <property type="entry name" value="TPR"/>
    <property type="match status" value="5"/>
</dbReference>
<dbReference type="PANTHER" id="PTHR10098">
    <property type="entry name" value="RAPSYN-RELATED"/>
    <property type="match status" value="1"/>
</dbReference>
<evidence type="ECO:0000256" key="2">
    <source>
        <dbReference type="ARBA" id="ARBA00009187"/>
    </source>
</evidence>
<keyword evidence="12" id="KW-0802">TPR repeat</keyword>
<dbReference type="PROSITE" id="PS50075">
    <property type="entry name" value="CARRIER"/>
    <property type="match status" value="1"/>
</dbReference>
<dbReference type="PANTHER" id="PTHR10098:SF108">
    <property type="entry name" value="TETRATRICOPEPTIDE REPEAT PROTEIN 28"/>
    <property type="match status" value="1"/>
</dbReference>
<comment type="function">
    <text evidence="13">Regulates also the sphingolipid metabolism.</text>
</comment>
<keyword evidence="13" id="KW-0746">Sphingolipid metabolism</keyword>
<keyword evidence="8" id="KW-1133">Transmembrane helix</keyword>
<keyword evidence="11" id="KW-0472">Membrane</keyword>
<evidence type="ECO:0000256" key="11">
    <source>
        <dbReference type="ARBA" id="ARBA00023136"/>
    </source>
</evidence>
<dbReference type="GO" id="GO:0016125">
    <property type="term" value="P:sterol metabolic process"/>
    <property type="evidence" value="ECO:0007669"/>
    <property type="project" value="UniProtKB-UniRule"/>
</dbReference>
<accession>A0A813DAA0</accession>
<keyword evidence="4" id="KW-0596">Phosphopantetheine</keyword>
<dbReference type="Pfam" id="PF13424">
    <property type="entry name" value="TPR_12"/>
    <property type="match status" value="1"/>
</dbReference>
<evidence type="ECO:0000256" key="1">
    <source>
        <dbReference type="ARBA" id="ARBA00004477"/>
    </source>
</evidence>
<keyword evidence="6" id="KW-0812">Transmembrane</keyword>
<evidence type="ECO:0000256" key="13">
    <source>
        <dbReference type="RuleBase" id="RU368065"/>
    </source>
</evidence>
<proteinExistence type="inferred from homology"/>
<sequence>RLMAPSAWPREQLERAEASLASGNWVQAADEADFARELFADVGDVPGEAEAIRVEVLGRRADGEQRGVPAAELDLFAEIELARFRAAGHRLAEGIILLVLAECNTSRRGPKRRERALELVREALDTFRAVADTRWEARALLALVNIQHKSKSQEGMHESATLALGLARELGDRKAEALALHASGLAFMRDGDAEAAIAKGRQALEIFREIGDHRLETAQMSTLAQWQLSIEGYQSVGAAQEAVEALKLSRQRKSLRCEASALQVALCCLMRNGDTQQAFRLASESLPRMEKDDGMRFEATTLKLFLCELSGEDGAPSLRDVADKAQRLDVVLDLAQSQLSRERLENAGEALAEALALSRELGHGENEAKTLRALGQLNLRKGDQYQALDHAKKALKTAKKNSDRPGEAAAWMIVAAAHHLAQNQVAAQSAASEAQLILEELGDLEKEAQVWHLVAELHLSVQKHDAALQAGAKRLELCRKGRSISQQADALNLLTHLHLLKGHPEEAEREACEMLRLARLIGNLRLEVGAQILLVQVHIARLSLAVGDGEQTEHAQKAVQAADQSLAVSLQMSRQVPNKEAQGVAQYWKAEALACAGRSEEALRAATQAGEMLESSDQAGHARSLALQASLLGVLGELGRAKEVAQKALSAARSCGFKLAETMALEELERLQKARSAPSRAAGRPRESSTVQAAGSQGFVSEGLDPSMVRGKIVTHVMNVLSDIVDFDVVDDDSPFMDIGMDSLSTIDLQNQLAKEFPFGRPSVSMLFDFPTVRELTDHIVEESKSAPRKEAFSSSNAMFNAKFVAELPGWALPVRPLRIASCAANLYQRVGQDIRLRQCSKCSKTVDHYIEFEILLVFIDMQLFRREVYRHILHNRYFTEPQVLRREAWRFLLVCLLLDTYARWQSLKFHDSAALTASVASFANFTDLGDQNQPVLLDWLQNHNGDW</sequence>
<dbReference type="Pfam" id="PF00550">
    <property type="entry name" value="PP-binding"/>
    <property type="match status" value="1"/>
</dbReference>
<comment type="function">
    <text evidence="13">Mediator of sterol homeostasis involved in sterol uptake, trafficking and distribution into membranes.</text>
</comment>
<dbReference type="SUPFAM" id="SSF48452">
    <property type="entry name" value="TPR-like"/>
    <property type="match status" value="3"/>
</dbReference>
<evidence type="ECO:0000313" key="17">
    <source>
        <dbReference type="Proteomes" id="UP000654075"/>
    </source>
</evidence>
<dbReference type="GO" id="GO:0031177">
    <property type="term" value="F:phosphopantetheine binding"/>
    <property type="evidence" value="ECO:0007669"/>
    <property type="project" value="InterPro"/>
</dbReference>
<evidence type="ECO:0000256" key="14">
    <source>
        <dbReference type="SAM" id="MobiDB-lite"/>
    </source>
</evidence>
<comment type="caution">
    <text evidence="16">The sequence shown here is derived from an EMBL/GenBank/DDBJ whole genome shotgun (WGS) entry which is preliminary data.</text>
</comment>
<gene>
    <name evidence="16" type="ORF">PGLA1383_LOCUS2363</name>
</gene>
<dbReference type="Gene3D" id="1.25.40.10">
    <property type="entry name" value="Tetratricopeptide repeat domain"/>
    <property type="match status" value="3"/>
</dbReference>
<keyword evidence="17" id="KW-1185">Reference proteome</keyword>
<evidence type="ECO:0000256" key="5">
    <source>
        <dbReference type="ARBA" id="ARBA00022553"/>
    </source>
</evidence>
<dbReference type="GO" id="GO:0097036">
    <property type="term" value="P:regulation of plasma membrane sterol distribution"/>
    <property type="evidence" value="ECO:0007669"/>
    <property type="project" value="UniProtKB-UniRule"/>
</dbReference>
<feature type="repeat" description="TPR" evidence="12">
    <location>
        <begin position="368"/>
        <end position="401"/>
    </location>
</feature>
<dbReference type="InterPro" id="IPR020806">
    <property type="entry name" value="PKS_PP-bd"/>
</dbReference>
<evidence type="ECO:0000313" key="16">
    <source>
        <dbReference type="EMBL" id="CAE8583395.1"/>
    </source>
</evidence>
<evidence type="ECO:0000256" key="12">
    <source>
        <dbReference type="PROSITE-ProRule" id="PRU00339"/>
    </source>
</evidence>
<keyword evidence="10 13" id="KW-0443">Lipid metabolism</keyword>
<keyword evidence="3 13" id="KW-0813">Transport</keyword>
<dbReference type="Gene3D" id="1.10.1200.10">
    <property type="entry name" value="ACP-like"/>
    <property type="match status" value="1"/>
</dbReference>
<dbReference type="InterPro" id="IPR011990">
    <property type="entry name" value="TPR-like_helical_dom_sf"/>
</dbReference>